<dbReference type="OrthoDB" id="3718497at2759"/>
<protein>
    <submittedName>
        <fullName evidence="1">Uncharacterized protein</fullName>
    </submittedName>
</protein>
<accession>A0A6G1JKG1</accession>
<gene>
    <name evidence="1" type="ORF">K458DRAFT_438768</name>
</gene>
<sequence length="226" mass="26300">MKFKHARPPSTGTSTSTLTSRINLETLPVEVVNHILSYLVHPRSRLPGLTERQSNYDVSFKEKWTPDSNRHFANLLAWAQVRHPFHLVESYCAHLVKACNQFNLPFALLEKYDPNGVYPDLSGIIYRRLWLQTAPRYCMFCSATLSCYPYSPLMRLLTCEDCFYTQTLTLQEIERLYHIQDSSVLSANMIRGFPNYEWVLRVDVEALALKLYKTRTFHSILPYEIG</sequence>
<dbReference type="AlphaFoldDB" id="A0A6G1JKG1"/>
<keyword evidence="2" id="KW-1185">Reference proteome</keyword>
<proteinExistence type="predicted"/>
<dbReference type="EMBL" id="MU005570">
    <property type="protein sequence ID" value="KAF2691057.1"/>
    <property type="molecule type" value="Genomic_DNA"/>
</dbReference>
<evidence type="ECO:0000313" key="1">
    <source>
        <dbReference type="EMBL" id="KAF2691057.1"/>
    </source>
</evidence>
<organism evidence="1 2">
    <name type="scientific">Lentithecium fluviatile CBS 122367</name>
    <dbReference type="NCBI Taxonomy" id="1168545"/>
    <lineage>
        <taxon>Eukaryota</taxon>
        <taxon>Fungi</taxon>
        <taxon>Dikarya</taxon>
        <taxon>Ascomycota</taxon>
        <taxon>Pezizomycotina</taxon>
        <taxon>Dothideomycetes</taxon>
        <taxon>Pleosporomycetidae</taxon>
        <taxon>Pleosporales</taxon>
        <taxon>Massarineae</taxon>
        <taxon>Lentitheciaceae</taxon>
        <taxon>Lentithecium</taxon>
    </lineage>
</organism>
<name>A0A6G1JKG1_9PLEO</name>
<dbReference type="Proteomes" id="UP000799291">
    <property type="component" value="Unassembled WGS sequence"/>
</dbReference>
<reference evidence="1" key="1">
    <citation type="journal article" date="2020" name="Stud. Mycol.">
        <title>101 Dothideomycetes genomes: a test case for predicting lifestyles and emergence of pathogens.</title>
        <authorList>
            <person name="Haridas S."/>
            <person name="Albert R."/>
            <person name="Binder M."/>
            <person name="Bloem J."/>
            <person name="Labutti K."/>
            <person name="Salamov A."/>
            <person name="Andreopoulos B."/>
            <person name="Baker S."/>
            <person name="Barry K."/>
            <person name="Bills G."/>
            <person name="Bluhm B."/>
            <person name="Cannon C."/>
            <person name="Castanera R."/>
            <person name="Culley D."/>
            <person name="Daum C."/>
            <person name="Ezra D."/>
            <person name="Gonzalez J."/>
            <person name="Henrissat B."/>
            <person name="Kuo A."/>
            <person name="Liang C."/>
            <person name="Lipzen A."/>
            <person name="Lutzoni F."/>
            <person name="Magnuson J."/>
            <person name="Mondo S."/>
            <person name="Nolan M."/>
            <person name="Ohm R."/>
            <person name="Pangilinan J."/>
            <person name="Park H.-J."/>
            <person name="Ramirez L."/>
            <person name="Alfaro M."/>
            <person name="Sun H."/>
            <person name="Tritt A."/>
            <person name="Yoshinaga Y."/>
            <person name="Zwiers L.-H."/>
            <person name="Turgeon B."/>
            <person name="Goodwin S."/>
            <person name="Spatafora J."/>
            <person name="Crous P."/>
            <person name="Grigoriev I."/>
        </authorList>
    </citation>
    <scope>NUCLEOTIDE SEQUENCE</scope>
    <source>
        <strain evidence="1">CBS 122367</strain>
    </source>
</reference>
<evidence type="ECO:0000313" key="2">
    <source>
        <dbReference type="Proteomes" id="UP000799291"/>
    </source>
</evidence>